<gene>
    <name evidence="1" type="ORF">DFQ50_106102</name>
</gene>
<dbReference type="EMBL" id="QNRL01000006">
    <property type="protein sequence ID" value="RBP10042.1"/>
    <property type="molecule type" value="Genomic_DNA"/>
</dbReference>
<name>A0ABX9FTR3_9ENTR</name>
<dbReference type="Proteomes" id="UP000253201">
    <property type="component" value="Unassembled WGS sequence"/>
</dbReference>
<sequence>MNIYFINWTASYEIKMIDYLANDYPVTRVTTPASLNWLSRKFKRLKFVKKILANLFISRYFPKLTPEDVIIYNDSHVLKRLNPEIIEAINCQRILLLRNPVSADFIKEMKTRFEKIYGFEEIICQQNNISYIPQFFPIGFNDRDVGINSWNPIRHRRCYFIGKDKGRFAVVNALAEQLRKYGCNLNFQIVRDNTSQVASQLYSDENITYEQNLVNARETDCIVDITQDAQTGWTLRVIEALYFNKKLITNNISLLKSDIYSTDRIFIIGHDSWDRFSNFLESELQPLHEDILYQYSPDYMIEKLIDDANKKINDRKG</sequence>
<reference evidence="1 2" key="1">
    <citation type="submission" date="2018-06" db="EMBL/GenBank/DDBJ databases">
        <title>Genomic Encyclopedia of Type Strains, Phase IV (KMG-IV): sequencing the most valuable type-strain genomes for metagenomic binning, comparative biology and taxonomic classification.</title>
        <authorList>
            <person name="Goeker M."/>
        </authorList>
    </citation>
    <scope>NUCLEOTIDE SEQUENCE [LARGE SCALE GENOMIC DNA]</scope>
    <source>
        <strain evidence="1 2">DSM 27453</strain>
    </source>
</reference>
<dbReference type="RefSeq" id="WP_113858315.1">
    <property type="nucleotide sequence ID" value="NZ_QNRL01000006.1"/>
</dbReference>
<keyword evidence="2" id="KW-1185">Reference proteome</keyword>
<comment type="caution">
    <text evidence="1">The sequence shown here is derived from an EMBL/GenBank/DDBJ whole genome shotgun (WGS) entry which is preliminary data.</text>
</comment>
<evidence type="ECO:0000313" key="1">
    <source>
        <dbReference type="EMBL" id="RBP10042.1"/>
    </source>
</evidence>
<accession>A0ABX9FTR3</accession>
<protein>
    <submittedName>
        <fullName evidence="1">1,5-rhamnosyltransferase</fullName>
    </submittedName>
</protein>
<evidence type="ECO:0000313" key="2">
    <source>
        <dbReference type="Proteomes" id="UP000253201"/>
    </source>
</evidence>
<proteinExistence type="predicted"/>
<organism evidence="1 2">
    <name type="scientific">Pseudocitrobacter faecalis</name>
    <dbReference type="NCBI Taxonomy" id="1398493"/>
    <lineage>
        <taxon>Bacteria</taxon>
        <taxon>Pseudomonadati</taxon>
        <taxon>Pseudomonadota</taxon>
        <taxon>Gammaproteobacteria</taxon>
        <taxon>Enterobacterales</taxon>
        <taxon>Enterobacteriaceae</taxon>
        <taxon>Pseudocitrobacter</taxon>
    </lineage>
</organism>